<name>A0AAD3DGA1_9CHLO</name>
<dbReference type="AlphaFoldDB" id="A0AAD3DGA1"/>
<dbReference type="PANTHER" id="PTHR28674">
    <property type="entry name" value="SIMILAR TO DNA SEGMENT, CHR 10, WAYNE STATE UNIVERSITY 102,-EXPRESSED"/>
    <property type="match status" value="1"/>
</dbReference>
<dbReference type="Proteomes" id="UP001054857">
    <property type="component" value="Unassembled WGS sequence"/>
</dbReference>
<gene>
    <name evidence="2" type="ORF">Agub_g1935</name>
</gene>
<feature type="compositionally biased region" description="Basic residues" evidence="1">
    <location>
        <begin position="220"/>
        <end position="231"/>
    </location>
</feature>
<sequence>MDGKARPREKLDVPNVAPFEQKLANLTRQRPAIGPAPRSSVLDKLAAFLPQLAHENERLQEQMQSRPATDFDIEHIEGEKTATYIEMDLACGVLELRDEAALRAAEAAMEGRRGGLGMSEDGSSSDSSSEEDEEEEEDSSEGSEEGVVEPSNSSGGQEERRARKGEGLGGGDRGGDPGRNGQEVVEMECDAGEAEGRSGQGAQGSGTGAAVVRPGAGKGAGRRRKLAAKRNKMIEELP</sequence>
<comment type="caution">
    <text evidence="2">The sequence shown here is derived from an EMBL/GenBank/DDBJ whole genome shotgun (WGS) entry which is preliminary data.</text>
</comment>
<protein>
    <submittedName>
        <fullName evidence="2">Uncharacterized protein</fullName>
    </submittedName>
</protein>
<proteinExistence type="predicted"/>
<reference evidence="2 3" key="1">
    <citation type="journal article" date="2021" name="Sci. Rep.">
        <title>Genome sequencing of the multicellular alga Astrephomene provides insights into convergent evolution of germ-soma differentiation.</title>
        <authorList>
            <person name="Yamashita S."/>
            <person name="Yamamoto K."/>
            <person name="Matsuzaki R."/>
            <person name="Suzuki S."/>
            <person name="Yamaguchi H."/>
            <person name="Hirooka S."/>
            <person name="Minakuchi Y."/>
            <person name="Miyagishima S."/>
            <person name="Kawachi M."/>
            <person name="Toyoda A."/>
            <person name="Nozaki H."/>
        </authorList>
    </citation>
    <scope>NUCLEOTIDE SEQUENCE [LARGE SCALE GENOMIC DNA]</scope>
    <source>
        <strain evidence="2 3">NIES-4017</strain>
    </source>
</reference>
<keyword evidence="3" id="KW-1185">Reference proteome</keyword>
<dbReference type="Pfam" id="PF15370">
    <property type="entry name" value="NOPCHAP1"/>
    <property type="match status" value="1"/>
</dbReference>
<dbReference type="GO" id="GO:0000492">
    <property type="term" value="P:box C/D snoRNP assembly"/>
    <property type="evidence" value="ECO:0007669"/>
    <property type="project" value="InterPro"/>
</dbReference>
<accession>A0AAD3DGA1</accession>
<organism evidence="2 3">
    <name type="scientific">Astrephomene gubernaculifera</name>
    <dbReference type="NCBI Taxonomy" id="47775"/>
    <lineage>
        <taxon>Eukaryota</taxon>
        <taxon>Viridiplantae</taxon>
        <taxon>Chlorophyta</taxon>
        <taxon>core chlorophytes</taxon>
        <taxon>Chlorophyceae</taxon>
        <taxon>CS clade</taxon>
        <taxon>Chlamydomonadales</taxon>
        <taxon>Astrephomenaceae</taxon>
        <taxon>Astrephomene</taxon>
    </lineage>
</organism>
<feature type="compositionally biased region" description="Acidic residues" evidence="1">
    <location>
        <begin position="128"/>
        <end position="147"/>
    </location>
</feature>
<feature type="compositionally biased region" description="Basic and acidic residues" evidence="1">
    <location>
        <begin position="157"/>
        <end position="166"/>
    </location>
</feature>
<evidence type="ECO:0000313" key="2">
    <source>
        <dbReference type="EMBL" id="GFR41260.1"/>
    </source>
</evidence>
<dbReference type="InterPro" id="IPR027921">
    <property type="entry name" value="NOPCHAP1"/>
</dbReference>
<dbReference type="EMBL" id="BMAR01000001">
    <property type="protein sequence ID" value="GFR41260.1"/>
    <property type="molecule type" value="Genomic_DNA"/>
</dbReference>
<feature type="region of interest" description="Disordered" evidence="1">
    <location>
        <begin position="108"/>
        <end position="238"/>
    </location>
</feature>
<feature type="compositionally biased region" description="Gly residues" evidence="1">
    <location>
        <begin position="198"/>
        <end position="207"/>
    </location>
</feature>
<dbReference type="GO" id="GO:0062064">
    <property type="term" value="F:box C/D methylation guide snoRNP complex binding"/>
    <property type="evidence" value="ECO:0007669"/>
    <property type="project" value="TreeGrafter"/>
</dbReference>
<evidence type="ECO:0000313" key="3">
    <source>
        <dbReference type="Proteomes" id="UP001054857"/>
    </source>
</evidence>
<evidence type="ECO:0000256" key="1">
    <source>
        <dbReference type="SAM" id="MobiDB-lite"/>
    </source>
</evidence>
<dbReference type="PANTHER" id="PTHR28674:SF1">
    <property type="entry name" value="NOP PROTEIN CHAPERONE 1"/>
    <property type="match status" value="1"/>
</dbReference>